<keyword evidence="4" id="KW-1185">Reference proteome</keyword>
<feature type="compositionally biased region" description="Basic residues" evidence="1">
    <location>
        <begin position="695"/>
        <end position="707"/>
    </location>
</feature>
<evidence type="ECO:0000313" key="4">
    <source>
        <dbReference type="Proteomes" id="UP001642464"/>
    </source>
</evidence>
<protein>
    <recommendedName>
        <fullName evidence="2">PH domain-containing protein</fullName>
    </recommendedName>
</protein>
<feature type="region of interest" description="Disordered" evidence="1">
    <location>
        <begin position="695"/>
        <end position="716"/>
    </location>
</feature>
<feature type="non-terminal residue" evidence="3">
    <location>
        <position position="1"/>
    </location>
</feature>
<accession>A0ABP0HS33</accession>
<gene>
    <name evidence="3" type="ORF">SCF082_LOCUS3126</name>
</gene>
<organism evidence="3 4">
    <name type="scientific">Durusdinium trenchii</name>
    <dbReference type="NCBI Taxonomy" id="1381693"/>
    <lineage>
        <taxon>Eukaryota</taxon>
        <taxon>Sar</taxon>
        <taxon>Alveolata</taxon>
        <taxon>Dinophyceae</taxon>
        <taxon>Suessiales</taxon>
        <taxon>Symbiodiniaceae</taxon>
        <taxon>Durusdinium</taxon>
    </lineage>
</organism>
<name>A0ABP0HS33_9DINO</name>
<dbReference type="SUPFAM" id="SSF47473">
    <property type="entry name" value="EF-hand"/>
    <property type="match status" value="2"/>
</dbReference>
<sequence>LICRRRRRSSPMASLPARSTALSGWLLKRVPALGDHWSQLWCVLYEDEEEDSWVLDCYADESASKKLLHIVLGFAARVLPTNSKHVPPALSKLYQQHPFSFVLDSGEGRLCPLYVFDALSQERLSSWQQVISSCARELTRRQKTQEEQDRVELIGRIFALLENGAGTIWTDEFRRYAETLGFSGSDDDWSREFQEICEDRGWKEEKGISLTNFTKFLSKDPDMSVEELLEISEALDGQRDSPVSDSWARQSVASNLVKLRTRADIVDALFISLKCKDTGRIGSQELHRYAKLSGFDGDDDDWAEEFEELCAEQGWDKEEGLGHHEFLVLMENESMGSDQELKAMLLELRMPPKRTFAQMSQWAGKTASTRVRSEVAEMPRDDLVNEAFASLDVRRQDLLGSREFRRYAELTGYDGGDEFWDEQYEELCRDYNWDPDAGVTKEEFIAFLGDEANSPDEELRELVLELRLRQDVAARRFRSAVRRVAWMLRYAGLAIAKGDYTREEIQRMSRKQLADAVFHSLDRRQRQKLDSKAMRIFANATGFLGDEEDWAKEFAGICEELGWNEERGVSKSQFLDFIGDEESTSSEELRILLFNLPAPELPRAILAAKPIKTTESMSREELVDELYMEVQRPDARRAAGEVLVLSLSEELSRDDFEKLIAGEEEHSTRSLRKALMDLRKQRSRDSVFSQSFARSHWHRPSSSKPHGRASLPPELRPERLSSMTRDELIEGLFHALDADHGATGALEAASVRIFAEATGFEGTDEQWQEQLEAMYSFFGWETGEAISNTQFAELVNNDEDTTDDELREVLFELLRRQALHRPSSRTSRSSRASTLPWQRNKSIMPNQEEVERMNRRELIDSIFTILGDRSEYLYSWQVRTFAERTGFDGDDLEWEERFTHMLEDFGWSAEGISKEDFAQFLGDEDEYNDDELRRVLLSLQLQRRMQSSRSSQRSHMSHSWSRKSFNQSMSMSRDSLVMSIFRCLAGEGSLRVPLEGIRSFAEETGFEGSEVEWEEQLEAMQQFFRWAPGQGLSAEEFAQLVDHDEDTTEEELREVLARLQRRDLRKSEQRRSQRRSERRFSVRSWGRKSFVKSEEELRRLSRVELISRIFTTLNRQEGIQQSQSLSQEGFRRFAELTGFEGSDLEWEQQFTGICKLYGWNPQKEISLHHFQEFLSDEEETHEDELREVLSTLQHPRESSSSQNWNRRSFALKLQEDETMELDRMELIDSIFNLLDVKKENVLRSAELLEFALFSGFDGTEDEWNEQYTVMCSRFGWDDALGVSKEQFQELVGDESETSDDELRRILLQQGRS</sequence>
<dbReference type="Gene3D" id="1.10.238.10">
    <property type="entry name" value="EF-hand"/>
    <property type="match status" value="1"/>
</dbReference>
<evidence type="ECO:0000313" key="3">
    <source>
        <dbReference type="EMBL" id="CAK8992492.1"/>
    </source>
</evidence>
<feature type="domain" description="PH" evidence="2">
    <location>
        <begin position="19"/>
        <end position="136"/>
    </location>
</feature>
<dbReference type="SUPFAM" id="SSF50729">
    <property type="entry name" value="PH domain-like"/>
    <property type="match status" value="1"/>
</dbReference>
<proteinExistence type="predicted"/>
<dbReference type="InterPro" id="IPR001849">
    <property type="entry name" value="PH_domain"/>
</dbReference>
<reference evidence="3 4" key="1">
    <citation type="submission" date="2024-02" db="EMBL/GenBank/DDBJ databases">
        <authorList>
            <person name="Chen Y."/>
            <person name="Shah S."/>
            <person name="Dougan E. K."/>
            <person name="Thang M."/>
            <person name="Chan C."/>
        </authorList>
    </citation>
    <scope>NUCLEOTIDE SEQUENCE [LARGE SCALE GENOMIC DNA]</scope>
</reference>
<dbReference type="InterPro" id="IPR011992">
    <property type="entry name" value="EF-hand-dom_pair"/>
</dbReference>
<dbReference type="Proteomes" id="UP001642464">
    <property type="component" value="Unassembled WGS sequence"/>
</dbReference>
<dbReference type="PROSITE" id="PS50003">
    <property type="entry name" value="PH_DOMAIN"/>
    <property type="match status" value="1"/>
</dbReference>
<dbReference type="Gene3D" id="2.30.29.30">
    <property type="entry name" value="Pleckstrin-homology domain (PH domain)/Phosphotyrosine-binding domain (PTB)"/>
    <property type="match status" value="1"/>
</dbReference>
<evidence type="ECO:0000256" key="1">
    <source>
        <dbReference type="SAM" id="MobiDB-lite"/>
    </source>
</evidence>
<comment type="caution">
    <text evidence="3">The sequence shown here is derived from an EMBL/GenBank/DDBJ whole genome shotgun (WGS) entry which is preliminary data.</text>
</comment>
<dbReference type="InterPro" id="IPR011993">
    <property type="entry name" value="PH-like_dom_sf"/>
</dbReference>
<evidence type="ECO:0000259" key="2">
    <source>
        <dbReference type="PROSITE" id="PS50003"/>
    </source>
</evidence>
<dbReference type="EMBL" id="CAXAMM010001559">
    <property type="protein sequence ID" value="CAK8992492.1"/>
    <property type="molecule type" value="Genomic_DNA"/>
</dbReference>